<protein>
    <submittedName>
        <fullName evidence="5">Aste57867_10508 protein</fullName>
    </submittedName>
</protein>
<evidence type="ECO:0000313" key="5">
    <source>
        <dbReference type="EMBL" id="VFT87381.1"/>
    </source>
</evidence>
<feature type="coiled-coil region" evidence="2">
    <location>
        <begin position="203"/>
        <end position="271"/>
    </location>
</feature>
<dbReference type="Proteomes" id="UP000332933">
    <property type="component" value="Unassembled WGS sequence"/>
</dbReference>
<reference evidence="4" key="2">
    <citation type="submission" date="2019-06" db="EMBL/GenBank/DDBJ databases">
        <title>Genomics analysis of Aphanomyces spp. identifies a new class of oomycete effector associated with host adaptation.</title>
        <authorList>
            <person name="Gaulin E."/>
        </authorList>
    </citation>
    <scope>NUCLEOTIDE SEQUENCE</scope>
    <source>
        <strain evidence="4">CBS 578.67</strain>
    </source>
</reference>
<keyword evidence="1 2" id="KW-0175">Coiled coil</keyword>
<sequence>MVEGVLADYKSHLTELETHWRDKLDANDKHQQGLLTEMATKHAAEMEATRRLFDADVTQRAAAAAAARDRLEAQHSQQVATLNDKLNDEIEFGGRELQRQLGELREKKDAEMRVGVAAIVDKHQIAIAALNNTVEACNRAIGMQAQGLKALEGEKETLLRTIAEKRAELIQKELVWQTDKEQCLETQRKHHKVEVEQLVEVHLHETQALNSQFEKTRQLLQEQQQQLIGKIREWEQVYARRDSRLEDLNRIADLEQDVAEKDALVQQTVDEMAYIKRELLNREETYNKTFGRSPNVGVLQVLKPTALNTGAPVPPKLRKTKLPPGATANVANQARPLPPIGATNQQSSSYRDLGQS</sequence>
<accession>A0A485KR22</accession>
<dbReference type="OrthoDB" id="75801at2759"/>
<reference evidence="5 6" key="1">
    <citation type="submission" date="2019-03" db="EMBL/GenBank/DDBJ databases">
        <authorList>
            <person name="Gaulin E."/>
            <person name="Dumas B."/>
        </authorList>
    </citation>
    <scope>NUCLEOTIDE SEQUENCE [LARGE SCALE GENOMIC DNA]</scope>
    <source>
        <strain evidence="5">CBS 568.67</strain>
    </source>
</reference>
<evidence type="ECO:0000313" key="4">
    <source>
        <dbReference type="EMBL" id="KAF0698884.1"/>
    </source>
</evidence>
<feature type="region of interest" description="Disordered" evidence="3">
    <location>
        <begin position="308"/>
        <end position="356"/>
    </location>
</feature>
<organism evidence="5 6">
    <name type="scientific">Aphanomyces stellatus</name>
    <dbReference type="NCBI Taxonomy" id="120398"/>
    <lineage>
        <taxon>Eukaryota</taxon>
        <taxon>Sar</taxon>
        <taxon>Stramenopiles</taxon>
        <taxon>Oomycota</taxon>
        <taxon>Saprolegniomycetes</taxon>
        <taxon>Saprolegniales</taxon>
        <taxon>Verrucalvaceae</taxon>
        <taxon>Aphanomyces</taxon>
    </lineage>
</organism>
<evidence type="ECO:0000256" key="1">
    <source>
        <dbReference type="ARBA" id="ARBA00023054"/>
    </source>
</evidence>
<evidence type="ECO:0000313" key="6">
    <source>
        <dbReference type="Proteomes" id="UP000332933"/>
    </source>
</evidence>
<feature type="compositionally biased region" description="Polar residues" evidence="3">
    <location>
        <begin position="342"/>
        <end position="356"/>
    </location>
</feature>
<evidence type="ECO:0000256" key="2">
    <source>
        <dbReference type="SAM" id="Coils"/>
    </source>
</evidence>
<evidence type="ECO:0000256" key="3">
    <source>
        <dbReference type="SAM" id="MobiDB-lite"/>
    </source>
</evidence>
<dbReference type="EMBL" id="CAADRA010005234">
    <property type="protein sequence ID" value="VFT87381.1"/>
    <property type="molecule type" value="Genomic_DNA"/>
</dbReference>
<proteinExistence type="predicted"/>
<dbReference type="AlphaFoldDB" id="A0A485KR22"/>
<gene>
    <name evidence="5" type="primary">Aste57867_10508</name>
    <name evidence="4" type="ORF">As57867_010468</name>
    <name evidence="5" type="ORF">ASTE57867_10508</name>
</gene>
<dbReference type="EMBL" id="VJMH01005213">
    <property type="protein sequence ID" value="KAF0698884.1"/>
    <property type="molecule type" value="Genomic_DNA"/>
</dbReference>
<name>A0A485KR22_9STRA</name>
<keyword evidence="6" id="KW-1185">Reference proteome</keyword>
<dbReference type="PANTHER" id="PTHR18870">
    <property type="entry name" value="PROTEIN TAG-278-RELATED"/>
    <property type="match status" value="1"/>
</dbReference>
<dbReference type="PANTHER" id="PTHR18870:SF9">
    <property type="entry name" value="PROTEIN TAG-278-RELATED"/>
    <property type="match status" value="1"/>
</dbReference>